<gene>
    <name evidence="1" type="ORF">LY08_00141</name>
</gene>
<dbReference type="EMBL" id="QLLO01000001">
    <property type="protein sequence ID" value="RAJ17871.1"/>
    <property type="molecule type" value="Genomic_DNA"/>
</dbReference>
<keyword evidence="2" id="KW-1185">Reference proteome</keyword>
<dbReference type="Proteomes" id="UP000248703">
    <property type="component" value="Unassembled WGS sequence"/>
</dbReference>
<comment type="caution">
    <text evidence="1">The sequence shown here is derived from an EMBL/GenBank/DDBJ whole genome shotgun (WGS) entry which is preliminary data.</text>
</comment>
<evidence type="ECO:0000313" key="1">
    <source>
        <dbReference type="EMBL" id="RAJ17871.1"/>
    </source>
</evidence>
<dbReference type="OrthoDB" id="1143271at2"/>
<organism evidence="1 2">
    <name type="scientific">Olleya aquimaris</name>
    <dbReference type="NCBI Taxonomy" id="639310"/>
    <lineage>
        <taxon>Bacteria</taxon>
        <taxon>Pseudomonadati</taxon>
        <taxon>Bacteroidota</taxon>
        <taxon>Flavobacteriia</taxon>
        <taxon>Flavobacteriales</taxon>
        <taxon>Flavobacteriaceae</taxon>
    </lineage>
</organism>
<dbReference type="RefSeq" id="WP_111658510.1">
    <property type="nucleotide sequence ID" value="NZ_QLLO01000001.1"/>
</dbReference>
<dbReference type="AlphaFoldDB" id="A0A327RN07"/>
<evidence type="ECO:0000313" key="2">
    <source>
        <dbReference type="Proteomes" id="UP000248703"/>
    </source>
</evidence>
<proteinExistence type="predicted"/>
<accession>A0A327RN07</accession>
<name>A0A327RN07_9FLAO</name>
<reference evidence="1 2" key="1">
    <citation type="submission" date="2018-06" db="EMBL/GenBank/DDBJ databases">
        <title>Genomic Encyclopedia of Archaeal and Bacterial Type Strains, Phase II (KMG-II): from individual species to whole genera.</title>
        <authorList>
            <person name="Goeker M."/>
        </authorList>
    </citation>
    <scope>NUCLEOTIDE SEQUENCE [LARGE SCALE GENOMIC DNA]</scope>
    <source>
        <strain evidence="1 2">DSM 24464</strain>
    </source>
</reference>
<sequence length="227" mass="25339">MKKLQFIVLVALTLGFVTKNFSQHGNYTIQNGFALGGGITQFDIITDNFKTTKGDGWIGHMSATVDIPQKWYNISYGMQLSENTLSLNGLASSTSSTFQPIDYKVFAVQVAFLWHAKPFRTPHFTIDFGPMVQYNSDLELSNDNQEDFIITDLDTVLAKDVKELNNFNVNGAVGATLGFGHFKVKAQYIYGFTNILGAFNDSDFNQTLNRQFKGNQSMLAFSAMITF</sequence>
<evidence type="ECO:0008006" key="3">
    <source>
        <dbReference type="Google" id="ProtNLM"/>
    </source>
</evidence>
<protein>
    <recommendedName>
        <fullName evidence="3">Outer membrane protein with beta-barrel domain</fullName>
    </recommendedName>
</protein>